<name>A0AB34NY05_LACGS</name>
<organism evidence="1 2">
    <name type="scientific">Lactobacillus gasseri SV-16A-US</name>
    <dbReference type="NCBI Taxonomy" id="575604"/>
    <lineage>
        <taxon>Bacteria</taxon>
        <taxon>Bacillati</taxon>
        <taxon>Bacillota</taxon>
        <taxon>Bacilli</taxon>
        <taxon>Lactobacillales</taxon>
        <taxon>Lactobacillaceae</taxon>
        <taxon>Lactobacillus</taxon>
    </lineage>
</organism>
<dbReference type="AlphaFoldDB" id="A0AB34NY05"/>
<gene>
    <name evidence="1" type="ORF">HMPREF5175_01189</name>
</gene>
<reference evidence="1 2" key="1">
    <citation type="submission" date="2010-03" db="EMBL/GenBank/DDBJ databases">
        <title>The Genome Sequence of Lactobacillus gasseri strain SV-16A-US.</title>
        <authorList>
            <consortium name="The Broad Institute Genome Sequencing Platform"/>
            <person name="Ward D."/>
            <person name="Earl A."/>
            <person name="Feldgarden M."/>
            <person name="Gevers D."/>
            <person name="Young S.K."/>
            <person name="Zeng Q."/>
            <person name="Koehrsen M."/>
            <person name="Alvarado L."/>
            <person name="Berlin A."/>
            <person name="Bochicchio J."/>
            <person name="Borenstein D."/>
            <person name="Chapman S.B."/>
            <person name="Chen Z."/>
            <person name="Engels R."/>
            <person name="Freedman E."/>
            <person name="Gellesch M."/>
            <person name="Goldberg J."/>
            <person name="Griggs A."/>
            <person name="Gujja S."/>
            <person name="Heilman E."/>
            <person name="Heiman D."/>
            <person name="Hepburn T."/>
            <person name="Howarth C."/>
            <person name="Jen D."/>
            <person name="Larson L."/>
            <person name="Mehta T."/>
            <person name="Park D."/>
            <person name="Pearson M."/>
            <person name="Roberts A."/>
            <person name="Saif S."/>
            <person name="Shea T."/>
            <person name="Shenoy N."/>
            <person name="Sisk P."/>
            <person name="Stolte C."/>
            <person name="Sykes S."/>
            <person name="Thomson T."/>
            <person name="Walk T."/>
            <person name="White J."/>
            <person name="Yandava C."/>
            <person name="Liu Y."/>
            <person name="Xu Q."/>
            <person name="Haas B."/>
            <person name="Nusbaum C."/>
            <person name="Birren B."/>
        </authorList>
    </citation>
    <scope>NUCLEOTIDE SEQUENCE [LARGE SCALE GENOMIC DNA]</scope>
    <source>
        <strain evidence="1 2">SV-16A-US</strain>
    </source>
</reference>
<evidence type="ECO:0000313" key="2">
    <source>
        <dbReference type="Proteomes" id="UP000030761"/>
    </source>
</evidence>
<accession>A0AB34NY05</accession>
<evidence type="ECO:0000313" key="1">
    <source>
        <dbReference type="EMBL" id="KFL96712.1"/>
    </source>
</evidence>
<protein>
    <submittedName>
        <fullName evidence="1">Uncharacterized protein</fullName>
    </submittedName>
</protein>
<dbReference type="Proteomes" id="UP000030761">
    <property type="component" value="Unassembled WGS sequence"/>
</dbReference>
<dbReference type="EMBL" id="KN050675">
    <property type="protein sequence ID" value="KFL96712.1"/>
    <property type="molecule type" value="Genomic_DNA"/>
</dbReference>
<sequence length="138" mass="15969">MKTMQRKLENFMKEETETMKPTNKKLTKFEKQVLKCIPSGRKHPITSNKLAIINNTTKRNITYTIQKLRIKGVLIGSSRLKDKSGYYRIQTMIEFFEVVGMLNSERNTLSKTISAMMNTFNSGTTLSGQQDLFEFDED</sequence>
<proteinExistence type="predicted"/>